<feature type="binding site" evidence="9">
    <location>
        <begin position="599"/>
        <end position="606"/>
    </location>
    <ligand>
        <name>ATP</name>
        <dbReference type="ChEBI" id="CHEBI:30616"/>
    </ligand>
</feature>
<name>A0A9D1QF42_9STAP</name>
<dbReference type="InterPro" id="IPR017261">
    <property type="entry name" value="DNA_mismatch_repair_MutS/MSH"/>
</dbReference>
<evidence type="ECO:0000256" key="10">
    <source>
        <dbReference type="RuleBase" id="RU003756"/>
    </source>
</evidence>
<dbReference type="PANTHER" id="PTHR11361:SF34">
    <property type="entry name" value="DNA MISMATCH REPAIR PROTEIN MSH1, MITOCHONDRIAL"/>
    <property type="match status" value="1"/>
</dbReference>
<organism evidence="12 13">
    <name type="scientific">Candidatus Salinicoccus stercoripullorum</name>
    <dbReference type="NCBI Taxonomy" id="2838756"/>
    <lineage>
        <taxon>Bacteria</taxon>
        <taxon>Bacillati</taxon>
        <taxon>Bacillota</taxon>
        <taxon>Bacilli</taxon>
        <taxon>Bacillales</taxon>
        <taxon>Staphylococcaceae</taxon>
        <taxon>Salinicoccus</taxon>
    </lineage>
</organism>
<evidence type="ECO:0000256" key="5">
    <source>
        <dbReference type="ARBA" id="ARBA00022840"/>
    </source>
</evidence>
<evidence type="ECO:0000259" key="11">
    <source>
        <dbReference type="PROSITE" id="PS00486"/>
    </source>
</evidence>
<dbReference type="AlphaFoldDB" id="A0A9D1QF42"/>
<evidence type="ECO:0000256" key="1">
    <source>
        <dbReference type="ARBA" id="ARBA00006271"/>
    </source>
</evidence>
<dbReference type="NCBIfam" id="NF003810">
    <property type="entry name" value="PRK05399.1"/>
    <property type="match status" value="1"/>
</dbReference>
<dbReference type="EMBL" id="DXHR01000003">
    <property type="protein sequence ID" value="HIW11918.1"/>
    <property type="molecule type" value="Genomic_DNA"/>
</dbReference>
<accession>A0A9D1QF42</accession>
<dbReference type="Gene3D" id="3.40.50.300">
    <property type="entry name" value="P-loop containing nucleotide triphosphate hydrolases"/>
    <property type="match status" value="1"/>
</dbReference>
<dbReference type="InterPro" id="IPR016151">
    <property type="entry name" value="DNA_mismatch_repair_MutS_N"/>
</dbReference>
<comment type="similarity">
    <text evidence="1 9 10">Belongs to the DNA mismatch repair MutS family.</text>
</comment>
<dbReference type="SMART" id="SM00534">
    <property type="entry name" value="MUTSac"/>
    <property type="match status" value="1"/>
</dbReference>
<evidence type="ECO:0000313" key="12">
    <source>
        <dbReference type="EMBL" id="HIW11918.1"/>
    </source>
</evidence>
<reference evidence="12" key="1">
    <citation type="journal article" date="2021" name="PeerJ">
        <title>Extensive microbial diversity within the chicken gut microbiome revealed by metagenomics and culture.</title>
        <authorList>
            <person name="Gilroy R."/>
            <person name="Ravi A."/>
            <person name="Getino M."/>
            <person name="Pursley I."/>
            <person name="Horton D.L."/>
            <person name="Alikhan N.F."/>
            <person name="Baker D."/>
            <person name="Gharbi K."/>
            <person name="Hall N."/>
            <person name="Watson M."/>
            <person name="Adriaenssens E.M."/>
            <person name="Foster-Nyarko E."/>
            <person name="Jarju S."/>
            <person name="Secka A."/>
            <person name="Antonio M."/>
            <person name="Oren A."/>
            <person name="Chaudhuri R.R."/>
            <person name="La Ragione R."/>
            <person name="Hildebrand F."/>
            <person name="Pallen M.J."/>
        </authorList>
    </citation>
    <scope>NUCLEOTIDE SEQUENCE</scope>
    <source>
        <strain evidence="12">ChiHjej13B12-752</strain>
    </source>
</reference>
<dbReference type="InterPro" id="IPR045076">
    <property type="entry name" value="MutS"/>
</dbReference>
<dbReference type="HAMAP" id="MF_00096">
    <property type="entry name" value="MutS"/>
    <property type="match status" value="1"/>
</dbReference>
<dbReference type="GO" id="GO:0003684">
    <property type="term" value="F:damaged DNA binding"/>
    <property type="evidence" value="ECO:0007669"/>
    <property type="project" value="UniProtKB-UniRule"/>
</dbReference>
<dbReference type="GO" id="GO:0005524">
    <property type="term" value="F:ATP binding"/>
    <property type="evidence" value="ECO:0007669"/>
    <property type="project" value="UniProtKB-UniRule"/>
</dbReference>
<keyword evidence="6 9" id="KW-0238">DNA-binding</keyword>
<keyword evidence="7 9" id="KW-0234">DNA repair</keyword>
<dbReference type="InterPro" id="IPR036187">
    <property type="entry name" value="DNA_mismatch_repair_MutS_sf"/>
</dbReference>
<dbReference type="Gene3D" id="3.30.420.110">
    <property type="entry name" value="MutS, connector domain"/>
    <property type="match status" value="1"/>
</dbReference>
<evidence type="ECO:0000256" key="4">
    <source>
        <dbReference type="ARBA" id="ARBA00022763"/>
    </source>
</evidence>
<dbReference type="Gene3D" id="3.40.1170.10">
    <property type="entry name" value="DNA repair protein MutS, domain I"/>
    <property type="match status" value="1"/>
</dbReference>
<dbReference type="InterPro" id="IPR027417">
    <property type="entry name" value="P-loop_NTPase"/>
</dbReference>
<comment type="function">
    <text evidence="8 9">This protein is involved in the repair of mismatches in DNA. It is possible that it carries out the mismatch recognition step. This protein has a weak ATPase activity.</text>
</comment>
<proteinExistence type="inferred from homology"/>
<dbReference type="SMART" id="SM00533">
    <property type="entry name" value="MUTSd"/>
    <property type="match status" value="1"/>
</dbReference>
<dbReference type="GO" id="GO:0006298">
    <property type="term" value="P:mismatch repair"/>
    <property type="evidence" value="ECO:0007669"/>
    <property type="project" value="UniProtKB-UniRule"/>
</dbReference>
<keyword evidence="5 9" id="KW-0067">ATP-binding</keyword>
<dbReference type="SUPFAM" id="SSF53150">
    <property type="entry name" value="DNA repair protein MutS, domain II"/>
    <property type="match status" value="1"/>
</dbReference>
<dbReference type="FunFam" id="3.40.1170.10:FF:000001">
    <property type="entry name" value="DNA mismatch repair protein MutS"/>
    <property type="match status" value="1"/>
</dbReference>
<protein>
    <recommendedName>
        <fullName evidence="2 9">DNA mismatch repair protein MutS</fullName>
    </recommendedName>
</protein>
<dbReference type="GO" id="GO:0005829">
    <property type="term" value="C:cytosol"/>
    <property type="evidence" value="ECO:0007669"/>
    <property type="project" value="TreeGrafter"/>
</dbReference>
<comment type="caution">
    <text evidence="12">The sequence shown here is derived from an EMBL/GenBank/DDBJ whole genome shotgun (WGS) entry which is preliminary data.</text>
</comment>
<feature type="domain" description="DNA mismatch repair proteins mutS family" evidence="11">
    <location>
        <begin position="673"/>
        <end position="689"/>
    </location>
</feature>
<dbReference type="InterPro" id="IPR036678">
    <property type="entry name" value="MutS_con_dom_sf"/>
</dbReference>
<dbReference type="Proteomes" id="UP000823989">
    <property type="component" value="Unassembled WGS sequence"/>
</dbReference>
<dbReference type="CDD" id="cd03284">
    <property type="entry name" value="ABC_MutS1"/>
    <property type="match status" value="1"/>
</dbReference>
<dbReference type="InterPro" id="IPR007695">
    <property type="entry name" value="DNA_mismatch_repair_MutS-lik_N"/>
</dbReference>
<sequence length="839" mass="95414">MQKVTPMMQQYLKIKDEHPDVLLLYRLGDFYELFYDDAITASKVLEITLTSRDKKKDPIPMCGVPYHSAKGYIERLIDHGYKVAICEQMEDPKQVKGMVKREVVRIITPGTLIDDFGMEDGKSNYILALSENRGSYITAYSDISTGEINAFTTADPVILKSEIDRIRPSEIVVEESITGILDELYQDPPFNTPYSSDEFHELECSTEITDEEKETLSLLISYIRSVNMRELKHFRAVEKHKIKETMQLNYAAISNLELLESLQTKKTKGSLFWYLNETGTPMGKRKLRKWVERPLLNERMIKLRQDAVEMLLGHFLEREDMRGLLDDVYDIERLVGRLSFGNIDAKDLVQLRDSLGVLPGLESLLGDTGLLESELFTGFDPLGDVHTLLQQSLHDSPPKTIREGGIFKDGYNEKLDELRYISNNGRTWLNSYIEDERERTGIKNLKVGFNKVFGYYIEISKANAVNFDADAFEYSRKQTLTNAERFITPELKEMESKILSAQDESIILEHNLFNEIRREMEAYIDRLQATADLISTLDCVISFATVANEYRLVRPEFTDGELDIEEGRHPVVEKVIGENTYVPNSLTMDESTFVYLITGPNMSGKSTYMRQTAIISILAQMGMYVPAKSARLPIFDQIFTRIGASDDLASGKSTFMIEMMEANDALKNATEDSLLIFDEIGRGTSTYDGMALAQSMLEFIHDEIGAKTLFSTHYHEITRLGQTLSGLKNVHVKATEYDGRLVFLHKVKPGAVERSYGIHVARLAELPEDVTDRADTLLYMFESGTEVPAEQLELALDDNESYNDHPIVDMLKQMDINNLTPMDALMKLNEMKNRLKGGG</sequence>
<dbReference type="SUPFAM" id="SSF55271">
    <property type="entry name" value="DNA repair protein MutS, domain I"/>
    <property type="match status" value="1"/>
</dbReference>
<evidence type="ECO:0000256" key="9">
    <source>
        <dbReference type="HAMAP-Rule" id="MF_00096"/>
    </source>
</evidence>
<dbReference type="Gene3D" id="1.10.1420.10">
    <property type="match status" value="2"/>
</dbReference>
<evidence type="ECO:0000256" key="7">
    <source>
        <dbReference type="ARBA" id="ARBA00023204"/>
    </source>
</evidence>
<dbReference type="PIRSF" id="PIRSF037677">
    <property type="entry name" value="DNA_mis_repair_Msh6"/>
    <property type="match status" value="1"/>
</dbReference>
<dbReference type="PANTHER" id="PTHR11361">
    <property type="entry name" value="DNA MISMATCH REPAIR PROTEIN MUTS FAMILY MEMBER"/>
    <property type="match status" value="1"/>
</dbReference>
<dbReference type="NCBIfam" id="TIGR01070">
    <property type="entry name" value="mutS1"/>
    <property type="match status" value="1"/>
</dbReference>
<reference evidence="12" key="2">
    <citation type="submission" date="2021-04" db="EMBL/GenBank/DDBJ databases">
        <authorList>
            <person name="Gilroy R."/>
        </authorList>
    </citation>
    <scope>NUCLEOTIDE SEQUENCE</scope>
    <source>
        <strain evidence="12">ChiHjej13B12-752</strain>
    </source>
</reference>
<keyword evidence="3 9" id="KW-0547">Nucleotide-binding</keyword>
<gene>
    <name evidence="9 12" type="primary">mutS</name>
    <name evidence="12" type="ORF">H9891_01930</name>
</gene>
<dbReference type="FunFam" id="3.40.50.300:FF:000870">
    <property type="entry name" value="MutS protein homolog 4"/>
    <property type="match status" value="1"/>
</dbReference>
<evidence type="ECO:0000256" key="2">
    <source>
        <dbReference type="ARBA" id="ARBA00021982"/>
    </source>
</evidence>
<evidence type="ECO:0000256" key="6">
    <source>
        <dbReference type="ARBA" id="ARBA00023125"/>
    </source>
</evidence>
<dbReference type="SUPFAM" id="SSF48334">
    <property type="entry name" value="DNA repair protein MutS, domain III"/>
    <property type="match status" value="1"/>
</dbReference>
<dbReference type="SUPFAM" id="SSF52540">
    <property type="entry name" value="P-loop containing nucleoside triphosphate hydrolases"/>
    <property type="match status" value="1"/>
</dbReference>
<dbReference type="GO" id="GO:0030983">
    <property type="term" value="F:mismatched DNA binding"/>
    <property type="evidence" value="ECO:0007669"/>
    <property type="project" value="InterPro"/>
</dbReference>
<dbReference type="Pfam" id="PF01624">
    <property type="entry name" value="MutS_I"/>
    <property type="match status" value="1"/>
</dbReference>
<keyword evidence="4 9" id="KW-0227">DNA damage</keyword>
<evidence type="ECO:0000256" key="8">
    <source>
        <dbReference type="ARBA" id="ARBA00024647"/>
    </source>
</evidence>
<dbReference type="PROSITE" id="PS00486">
    <property type="entry name" value="DNA_MISMATCH_REPAIR_2"/>
    <property type="match status" value="1"/>
</dbReference>
<dbReference type="Pfam" id="PF05192">
    <property type="entry name" value="MutS_III"/>
    <property type="match status" value="1"/>
</dbReference>
<dbReference type="InterPro" id="IPR007696">
    <property type="entry name" value="DNA_mismatch_repair_MutS_core"/>
</dbReference>
<dbReference type="InterPro" id="IPR007860">
    <property type="entry name" value="DNA_mmatch_repair_MutS_con_dom"/>
</dbReference>
<dbReference type="InterPro" id="IPR007861">
    <property type="entry name" value="DNA_mismatch_repair_MutS_clamp"/>
</dbReference>
<dbReference type="Pfam" id="PF05190">
    <property type="entry name" value="MutS_IV"/>
    <property type="match status" value="1"/>
</dbReference>
<dbReference type="Pfam" id="PF00488">
    <property type="entry name" value="MutS_V"/>
    <property type="match status" value="1"/>
</dbReference>
<dbReference type="GO" id="GO:0140664">
    <property type="term" value="F:ATP-dependent DNA damage sensor activity"/>
    <property type="evidence" value="ECO:0007669"/>
    <property type="project" value="InterPro"/>
</dbReference>
<dbReference type="InterPro" id="IPR005748">
    <property type="entry name" value="DNA_mismatch_repair_MutS"/>
</dbReference>
<evidence type="ECO:0000256" key="3">
    <source>
        <dbReference type="ARBA" id="ARBA00022741"/>
    </source>
</evidence>
<evidence type="ECO:0000313" key="13">
    <source>
        <dbReference type="Proteomes" id="UP000823989"/>
    </source>
</evidence>
<dbReference type="Pfam" id="PF05188">
    <property type="entry name" value="MutS_II"/>
    <property type="match status" value="1"/>
</dbReference>
<dbReference type="InterPro" id="IPR000432">
    <property type="entry name" value="DNA_mismatch_repair_MutS_C"/>
</dbReference>